<dbReference type="Proteomes" id="UP001221413">
    <property type="component" value="Unassembled WGS sequence"/>
</dbReference>
<organism evidence="3 4">
    <name type="scientific">Drechslerella dactyloides</name>
    <name type="common">Nematode-trapping fungus</name>
    <name type="synonym">Arthrobotrys dactyloides</name>
    <dbReference type="NCBI Taxonomy" id="74499"/>
    <lineage>
        <taxon>Eukaryota</taxon>
        <taxon>Fungi</taxon>
        <taxon>Dikarya</taxon>
        <taxon>Ascomycota</taxon>
        <taxon>Pezizomycotina</taxon>
        <taxon>Orbiliomycetes</taxon>
        <taxon>Orbiliales</taxon>
        <taxon>Orbiliaceae</taxon>
        <taxon>Drechslerella</taxon>
    </lineage>
</organism>
<dbReference type="GO" id="GO:0042030">
    <property type="term" value="F:ATPase inhibitor activity"/>
    <property type="evidence" value="ECO:0007669"/>
    <property type="project" value="TreeGrafter"/>
</dbReference>
<evidence type="ECO:0000313" key="3">
    <source>
        <dbReference type="EMBL" id="KAJ6262004.1"/>
    </source>
</evidence>
<dbReference type="EMBL" id="JAQGDS010000003">
    <property type="protein sequence ID" value="KAJ6262004.1"/>
    <property type="molecule type" value="Genomic_DNA"/>
</dbReference>
<evidence type="ECO:0000313" key="4">
    <source>
        <dbReference type="Proteomes" id="UP001221413"/>
    </source>
</evidence>
<feature type="region of interest" description="Disordered" evidence="1">
    <location>
        <begin position="727"/>
        <end position="783"/>
    </location>
</feature>
<feature type="compositionally biased region" description="Polar residues" evidence="1">
    <location>
        <begin position="730"/>
        <end position="743"/>
    </location>
</feature>
<dbReference type="Pfam" id="PF14636">
    <property type="entry name" value="FNIP_N"/>
    <property type="match status" value="1"/>
</dbReference>
<proteinExistence type="predicted"/>
<evidence type="ECO:0000259" key="2">
    <source>
        <dbReference type="Pfam" id="PF14636"/>
    </source>
</evidence>
<feature type="compositionally biased region" description="Low complexity" evidence="1">
    <location>
        <begin position="659"/>
        <end position="668"/>
    </location>
</feature>
<dbReference type="GO" id="GO:0051087">
    <property type="term" value="F:protein-folding chaperone binding"/>
    <property type="evidence" value="ECO:0007669"/>
    <property type="project" value="TreeGrafter"/>
</dbReference>
<dbReference type="GO" id="GO:0005737">
    <property type="term" value="C:cytoplasm"/>
    <property type="evidence" value="ECO:0007669"/>
    <property type="project" value="TreeGrafter"/>
</dbReference>
<feature type="region of interest" description="Disordered" evidence="1">
    <location>
        <begin position="214"/>
        <end position="272"/>
    </location>
</feature>
<feature type="compositionally biased region" description="Polar residues" evidence="1">
    <location>
        <begin position="525"/>
        <end position="541"/>
    </location>
</feature>
<accession>A0AAD6J062</accession>
<dbReference type="PANTHER" id="PTHR21634">
    <property type="entry name" value="RE13835P"/>
    <property type="match status" value="1"/>
</dbReference>
<reference evidence="3" key="1">
    <citation type="submission" date="2023-01" db="EMBL/GenBank/DDBJ databases">
        <title>The chitinases involved in constricting ring structure development in the nematode-trapping fungus Drechslerella dactyloides.</title>
        <authorList>
            <person name="Wang R."/>
            <person name="Zhang L."/>
            <person name="Tang P."/>
            <person name="Li S."/>
            <person name="Liang L."/>
        </authorList>
    </citation>
    <scope>NUCLEOTIDE SEQUENCE</scope>
    <source>
        <strain evidence="3">YMF1.00031</strain>
    </source>
</reference>
<gene>
    <name evidence="3" type="ORF">Dda_2805</name>
</gene>
<feature type="domain" description="Folliculin-interacting protein N-terminal" evidence="2">
    <location>
        <begin position="123"/>
        <end position="159"/>
    </location>
</feature>
<protein>
    <recommendedName>
        <fullName evidence="2">Folliculin-interacting protein N-terminal domain-containing protein</fullName>
    </recommendedName>
</protein>
<dbReference type="AlphaFoldDB" id="A0AAD6J062"/>
<feature type="region of interest" description="Disordered" evidence="1">
    <location>
        <begin position="525"/>
        <end position="694"/>
    </location>
</feature>
<dbReference type="PANTHER" id="PTHR21634:SF9">
    <property type="entry name" value="RE13835P"/>
    <property type="match status" value="1"/>
</dbReference>
<feature type="compositionally biased region" description="Polar residues" evidence="1">
    <location>
        <begin position="1005"/>
        <end position="1020"/>
    </location>
</feature>
<sequence length="1089" mass="118589">MLGRLLSTAIASPANKQPPTINNEAEDAHTQALLYQGHNTFSTCNCFENDSKGCIRDVRVIIAQDSVNGEHKLTIYDSVPIAQPHARKADAPGQSATGTPRNRRRSGARLSVSGIQFTPNTGAEDERKVLQECMFGSSIMAYKGPSTKVHVLPSAQAPMTTSTSAPNTLRRGSLKAPLIGQISTSTQDLTANSSSQDEIKSVLITRTFNVVLPSSSSTAPATQHQQLQPQHHVSFKVPPKDELPVTPGSSVGSTHGFPFPSMGSKSGTPPSALKAVKPPKTINYAIGVVISIPNSSIHQQSPSTRQSKLAEVEFVDPLATIRRPNQTPMLDELAENLVDNRMDLVTKNWDIITRTLNELQIVATQRITVALNARSVILSPPTYGPQRKTSLDVAALMNDTIIREEVERQRWRITTGLQIPRVITGQGRWSEWKEEAKWADGTFGGRDRNFFFLTLLTAFLGHHPDWLDVLAPPAYRRRHVQRQRTLGKEDAYLPSRTVIVCDNKFVSRRLIYLLAAFLPERSSPTTHWTGDYTSSNRSTASDDGLVGRSPPNKGPEFKREIRRVPSKLSMVEGVDESDTSNLTSTWDVPKVSGRDAGDRDKTPSRIGTSLPTHLGTPQLPIPFSATRKAPSTTTTDSIAPHPANLSSSFKRENPEPRPGSSGSSISMSLMQTLRRSGSNNTSGNTNESSGGTNASGWGSFLSSIWSSPRSRGSASIASSLASTIADDTNAESGKSGRTGSGLSDQVYDDDHHGYPGLYDGQGDESRPLAFSPPTHWHQDGIRTPGFEESTLRYSVDDDGVIDVDIPMGLPAVQPSFDMGGLGAIGSSPLPSSPTSTNAAESSMENSLISLSALTLLPPFPQATGESDTTGNVAAELDRFHPDFILQAVKSYQDLEKDVRRGMRAEPTPAIIPSPANENGREENKWIDICSTLIADTNTMKIRRLTLRRKRRQVPPFSQHLIPAQLVAHSYIRDEHEEEVFIQEHVMDMEERLVSAVEKVVGVSPSPKSNGVPTRAATTKSPKARPQNPRRRTDVPAENKANDYDTRKAVLGSLEDVVRKVAGDRENFVENVLTEGVAKWLNELEDAGAV</sequence>
<keyword evidence="4" id="KW-1185">Reference proteome</keyword>
<feature type="region of interest" description="Disordered" evidence="1">
    <location>
        <begin position="1002"/>
        <end position="1042"/>
    </location>
</feature>
<feature type="compositionally biased region" description="Low complexity" evidence="1">
    <location>
        <begin position="676"/>
        <end position="694"/>
    </location>
</feature>
<feature type="region of interest" description="Disordered" evidence="1">
    <location>
        <begin position="85"/>
        <end position="109"/>
    </location>
</feature>
<name>A0AAD6J062_DREDA</name>
<feature type="compositionally biased region" description="Basic and acidic residues" evidence="1">
    <location>
        <begin position="1030"/>
        <end position="1042"/>
    </location>
</feature>
<feature type="compositionally biased region" description="Basic and acidic residues" evidence="1">
    <location>
        <begin position="592"/>
        <end position="603"/>
    </location>
</feature>
<feature type="compositionally biased region" description="Polar residues" evidence="1">
    <location>
        <begin position="214"/>
        <end position="231"/>
    </location>
</feature>
<dbReference type="InterPro" id="IPR028084">
    <property type="entry name" value="FNIP_N_dom"/>
</dbReference>
<evidence type="ECO:0000256" key="1">
    <source>
        <dbReference type="SAM" id="MobiDB-lite"/>
    </source>
</evidence>
<comment type="caution">
    <text evidence="3">The sequence shown here is derived from an EMBL/GenBank/DDBJ whole genome shotgun (WGS) entry which is preliminary data.</text>
</comment>